<feature type="compositionally biased region" description="Low complexity" evidence="2">
    <location>
        <begin position="302"/>
        <end position="311"/>
    </location>
</feature>
<feature type="compositionally biased region" description="Polar residues" evidence="2">
    <location>
        <begin position="291"/>
        <end position="300"/>
    </location>
</feature>
<dbReference type="AlphaFoldDB" id="A0A5N6KUJ4"/>
<feature type="region of interest" description="Disordered" evidence="2">
    <location>
        <begin position="476"/>
        <end position="499"/>
    </location>
</feature>
<evidence type="ECO:0000256" key="1">
    <source>
        <dbReference type="PROSITE-ProRule" id="PRU00267"/>
    </source>
</evidence>
<organism evidence="4 5">
    <name type="scientific">Carpinus fangiana</name>
    <dbReference type="NCBI Taxonomy" id="176857"/>
    <lineage>
        <taxon>Eukaryota</taxon>
        <taxon>Viridiplantae</taxon>
        <taxon>Streptophyta</taxon>
        <taxon>Embryophyta</taxon>
        <taxon>Tracheophyta</taxon>
        <taxon>Spermatophyta</taxon>
        <taxon>Magnoliopsida</taxon>
        <taxon>eudicotyledons</taxon>
        <taxon>Gunneridae</taxon>
        <taxon>Pentapetalae</taxon>
        <taxon>rosids</taxon>
        <taxon>fabids</taxon>
        <taxon>Fagales</taxon>
        <taxon>Betulaceae</taxon>
        <taxon>Carpinus</taxon>
    </lineage>
</organism>
<feature type="region of interest" description="Disordered" evidence="2">
    <location>
        <begin position="288"/>
        <end position="341"/>
    </location>
</feature>
<sequence length="528" mass="57958">MDLSTRLDDLDMTTYLGSFKAHDFDSWTAVLDITEQDLYLALPHIALFPVLVSDAFTRITLGVGLGHRRRAIATDRGQALNAPLASDEQSNTTLTSKRRRLSDCSDENCSVTTAVSQPSDFSVFEVETSSQRRRKYRRRPKVILKGPSRDTSVFPEVILLFLIGLSNRLSGHSYGSGADSSPDRHKSYRNKQWSFAQLAKQIGEDWRDLDPDSKNRYLTSANDDWDKYRKAMEQLKLKNEETSPLASMHNRTLASMTGNITTMTRDASLVDAPLSASMSTFSILSPRLDTSKASPTSPDGLSSPHSMPSSSFHYDHAALEIGRPYPTPPSQAGHSATVPPTPVQGVASAYTWPFGPATPRQMHDMQFYSGHYGGGGGGSGMLPNFHDMAMMQSANGYLGPGELMPQHACWSSDEQHALSASPNTPESAEHDAVQSGAVCEWKDSMCMTIPQDGDSRRRVANRGDCREGWRLEISQPKVSEANHSNPVRRPAGASEVADDYGGRRGMRHAFNVHSSCLRQACLRLGEGG</sequence>
<reference evidence="4 5" key="1">
    <citation type="submission" date="2019-06" db="EMBL/GenBank/DDBJ databases">
        <title>A chromosomal-level reference genome of Carpinus fangiana (Coryloideae, Betulaceae).</title>
        <authorList>
            <person name="Yang X."/>
            <person name="Wang Z."/>
            <person name="Zhang L."/>
            <person name="Hao G."/>
            <person name="Liu J."/>
            <person name="Yang Y."/>
        </authorList>
    </citation>
    <scope>NUCLEOTIDE SEQUENCE [LARGE SCALE GENOMIC DNA]</scope>
    <source>
        <strain evidence="4">Cfa_2016G</strain>
        <tissue evidence="4">Leaf</tissue>
    </source>
</reference>
<dbReference type="InterPro" id="IPR036910">
    <property type="entry name" value="HMG_box_dom_sf"/>
</dbReference>
<dbReference type="EMBL" id="VIBQ01000013">
    <property type="protein sequence ID" value="KAB8345958.1"/>
    <property type="molecule type" value="Genomic_DNA"/>
</dbReference>
<dbReference type="Pfam" id="PF00505">
    <property type="entry name" value="HMG_box"/>
    <property type="match status" value="1"/>
</dbReference>
<evidence type="ECO:0000259" key="3">
    <source>
        <dbReference type="PROSITE" id="PS50118"/>
    </source>
</evidence>
<dbReference type="SUPFAM" id="SSF47095">
    <property type="entry name" value="HMG-box"/>
    <property type="match status" value="1"/>
</dbReference>
<evidence type="ECO:0000256" key="2">
    <source>
        <dbReference type="SAM" id="MobiDB-lite"/>
    </source>
</evidence>
<evidence type="ECO:0000313" key="4">
    <source>
        <dbReference type="EMBL" id="KAB8345958.1"/>
    </source>
</evidence>
<gene>
    <name evidence="4" type="ORF">FH972_023010</name>
</gene>
<feature type="domain" description="HMG box" evidence="3">
    <location>
        <begin position="184"/>
        <end position="236"/>
    </location>
</feature>
<feature type="DNA-binding region" description="HMG box" evidence="1">
    <location>
        <begin position="184"/>
        <end position="236"/>
    </location>
</feature>
<keyword evidence="5" id="KW-1185">Reference proteome</keyword>
<evidence type="ECO:0000313" key="5">
    <source>
        <dbReference type="Proteomes" id="UP000327013"/>
    </source>
</evidence>
<dbReference type="GO" id="GO:0003677">
    <property type="term" value="F:DNA binding"/>
    <property type="evidence" value="ECO:0007669"/>
    <property type="project" value="UniProtKB-UniRule"/>
</dbReference>
<dbReference type="GO" id="GO:0005634">
    <property type="term" value="C:nucleus"/>
    <property type="evidence" value="ECO:0007669"/>
    <property type="project" value="UniProtKB-UniRule"/>
</dbReference>
<proteinExistence type="predicted"/>
<keyword evidence="1" id="KW-0539">Nucleus</keyword>
<dbReference type="Proteomes" id="UP000327013">
    <property type="component" value="Unassembled WGS sequence"/>
</dbReference>
<accession>A0A5N6KUJ4</accession>
<comment type="caution">
    <text evidence="4">The sequence shown here is derived from an EMBL/GenBank/DDBJ whole genome shotgun (WGS) entry which is preliminary data.</text>
</comment>
<keyword evidence="1" id="KW-0238">DNA-binding</keyword>
<name>A0A5N6KUJ4_9ROSI</name>
<dbReference type="Gene3D" id="1.10.30.10">
    <property type="entry name" value="High mobility group box domain"/>
    <property type="match status" value="1"/>
</dbReference>
<dbReference type="InterPro" id="IPR009071">
    <property type="entry name" value="HMG_box_dom"/>
</dbReference>
<dbReference type="PROSITE" id="PS50118">
    <property type="entry name" value="HMG_BOX_2"/>
    <property type="match status" value="1"/>
</dbReference>
<protein>
    <recommendedName>
        <fullName evidence="3">HMG box domain-containing protein</fullName>
    </recommendedName>
</protein>